<dbReference type="GO" id="GO:0009055">
    <property type="term" value="F:electron transfer activity"/>
    <property type="evidence" value="ECO:0007669"/>
    <property type="project" value="InterPro"/>
</dbReference>
<name>A0A418PPX3_9BACT</name>
<dbReference type="RefSeq" id="WP_119478671.1">
    <property type="nucleotide sequence ID" value="NZ_QXML01000007.1"/>
</dbReference>
<dbReference type="NCBIfam" id="TIGR02604">
    <property type="entry name" value="Piru_Ver_Nterm"/>
    <property type="match status" value="1"/>
</dbReference>
<keyword evidence="7" id="KW-1185">Reference proteome</keyword>
<evidence type="ECO:0000256" key="1">
    <source>
        <dbReference type="ARBA" id="ARBA00022617"/>
    </source>
</evidence>
<dbReference type="SUPFAM" id="SSF50952">
    <property type="entry name" value="Soluble quinoprotein glucose dehydrogenase"/>
    <property type="match status" value="1"/>
</dbReference>
<evidence type="ECO:0000256" key="2">
    <source>
        <dbReference type="ARBA" id="ARBA00022723"/>
    </source>
</evidence>
<dbReference type="PROSITE" id="PS51007">
    <property type="entry name" value="CYTC"/>
    <property type="match status" value="1"/>
</dbReference>
<dbReference type="InterPro" id="IPR013428">
    <property type="entry name" value="Membrane-bound_put_N"/>
</dbReference>
<keyword evidence="3 4" id="KW-0408">Iron</keyword>
<evidence type="ECO:0000256" key="3">
    <source>
        <dbReference type="ARBA" id="ARBA00023004"/>
    </source>
</evidence>
<evidence type="ECO:0000259" key="5">
    <source>
        <dbReference type="PROSITE" id="PS51007"/>
    </source>
</evidence>
<dbReference type="AlphaFoldDB" id="A0A418PPX3"/>
<dbReference type="InterPro" id="IPR013427">
    <property type="entry name" value="Haem-bd_dom_put"/>
</dbReference>
<dbReference type="InterPro" id="IPR016024">
    <property type="entry name" value="ARM-type_fold"/>
</dbReference>
<dbReference type="OrthoDB" id="9808161at2"/>
<evidence type="ECO:0000313" key="7">
    <source>
        <dbReference type="Proteomes" id="UP000283522"/>
    </source>
</evidence>
<dbReference type="Pfam" id="PF00034">
    <property type="entry name" value="Cytochrom_C"/>
    <property type="match status" value="1"/>
</dbReference>
<dbReference type="Pfam" id="PF23500">
    <property type="entry name" value="DUF7133"/>
    <property type="match status" value="1"/>
</dbReference>
<dbReference type="InterPro" id="IPR011042">
    <property type="entry name" value="6-blade_b-propeller_TolB-like"/>
</dbReference>
<dbReference type="Gene3D" id="1.10.760.10">
    <property type="entry name" value="Cytochrome c-like domain"/>
    <property type="match status" value="1"/>
</dbReference>
<accession>A0A418PPX3</accession>
<evidence type="ECO:0000256" key="4">
    <source>
        <dbReference type="PROSITE-ProRule" id="PRU00433"/>
    </source>
</evidence>
<dbReference type="Proteomes" id="UP000283522">
    <property type="component" value="Unassembled WGS sequence"/>
</dbReference>
<dbReference type="NCBIfam" id="TIGR02603">
    <property type="entry name" value="CxxCH_TIGR02603"/>
    <property type="match status" value="1"/>
</dbReference>
<dbReference type="Gene3D" id="1.25.10.10">
    <property type="entry name" value="Leucine-rich Repeat Variant"/>
    <property type="match status" value="1"/>
</dbReference>
<sequence>MKANKILILAAVLSTILLFIFFLTRQSFQDQTSTTSSGEGALTPEEQLKSFKLPEGFIIELVASERDGIIKPIDLTFDESGRLWTQTASMYPLDPIADIKWQDLLNLMNDSAAQKNHPEFQRISKLYRGESKGDDKILVLSNLFNDSPLKVDVWADGLTIPQSILPYKNGAFVAQGSELFLLQDSNGDGKADTRTPLFTGFGFTDTHTMAHTLVRAPGNWIHFSHGALNKGEVTAYQGDMKLRMDYSKIARFSISEAKMEIVNSGLNNIWGYQLRHNGQWYGTEANDMGYSVVPMESGTSFPGIGNEKIRSYQPWLPAFHEFRVGGTGLSGLAFSDDTSGSFPEEWRDVAFLANPITGTINSVKIKRNSDGSYSSEHLEDLLVSTDPWFRPVNMEFGPDGSLYIADWYNKIVSHNEVPTTHPDRDKSHGRIWRIRHVSQEEREIPDFRKMKTEDLVEHLQSSSLWAKRSAWQQLSDRPISETKKLSPQLIELAGNTSLDEITRIHALWSLEGINHYDENLMNALIQDPMENLRREAIRSLVTFKLSPAEAAIKLKVSSEDSNALIRSQVLRTLSEIGSAVPETIEILLLACKPELPGNQMGGSYERRFERYLARKALENYPSELYAFLNSPAASKIPVTNKIWAIQALNKEEKEQQFLTLWPKAKISELDETHFIIVSQMLGNKEIYQLVKPYFSNLDHASNYVSFAIQNQALIQSDLLTDLLKTPIAYLLKQDSEPDKNLGLEAVSRFQIRYPGQQLSSLVDKNASEKTTNLVIKALEVDLPANQNYFLQLYQNGDISFSNQVLALNHFSKVNPSEGKKELIKLIPTLDSYEKTELVKLFSGSKQGSEIVKQLFDSNLLEISSFTKSSAEQIKSYDTSDPLGNKILASVYEYEESEKKLLNEKLISYKNSIAKNKGNAVNGKVLFQTCLMCHKVGNEGQSFAPALDGSANRDLDALLTAILDPDAAVESNYAVFRVTNKDLQNIEGYLIKREESGTTLGFMGGSKVFIAAEDIKGQGFIGGRSFMNYGLMDNLTEQEVADLFAYISTLK</sequence>
<dbReference type="PANTHER" id="PTHR33546:SF1">
    <property type="entry name" value="LARGE, MULTIFUNCTIONAL SECRETED PROTEIN"/>
    <property type="match status" value="1"/>
</dbReference>
<keyword evidence="2 4" id="KW-0479">Metal-binding</keyword>
<gene>
    <name evidence="6" type="ORF">D0X99_15110</name>
</gene>
<proteinExistence type="predicted"/>
<dbReference type="EMBL" id="QXML01000007">
    <property type="protein sequence ID" value="RIW14128.1"/>
    <property type="molecule type" value="Genomic_DNA"/>
</dbReference>
<dbReference type="InterPro" id="IPR036909">
    <property type="entry name" value="Cyt_c-like_dom_sf"/>
</dbReference>
<dbReference type="Gene3D" id="2.120.10.30">
    <property type="entry name" value="TolB, C-terminal domain"/>
    <property type="match status" value="1"/>
</dbReference>
<comment type="caution">
    <text evidence="6">The sequence shown here is derived from an EMBL/GenBank/DDBJ whole genome shotgun (WGS) entry which is preliminary data.</text>
</comment>
<dbReference type="SUPFAM" id="SSF48371">
    <property type="entry name" value="ARM repeat"/>
    <property type="match status" value="1"/>
</dbReference>
<keyword evidence="1 4" id="KW-0349">Heme</keyword>
<protein>
    <recommendedName>
        <fullName evidence="5">Cytochrome c domain-containing protein</fullName>
    </recommendedName>
</protein>
<dbReference type="PANTHER" id="PTHR33546">
    <property type="entry name" value="LARGE, MULTIFUNCTIONAL SECRETED PROTEIN-RELATED"/>
    <property type="match status" value="1"/>
</dbReference>
<feature type="domain" description="Cytochrome c" evidence="5">
    <location>
        <begin position="917"/>
        <end position="1050"/>
    </location>
</feature>
<organism evidence="6 7">
    <name type="scientific">Algoriphagus lacus</name>
    <dbReference type="NCBI Taxonomy" id="2056311"/>
    <lineage>
        <taxon>Bacteria</taxon>
        <taxon>Pseudomonadati</taxon>
        <taxon>Bacteroidota</taxon>
        <taxon>Cytophagia</taxon>
        <taxon>Cytophagales</taxon>
        <taxon>Cyclobacteriaceae</taxon>
        <taxon>Algoriphagus</taxon>
    </lineage>
</organism>
<dbReference type="InterPro" id="IPR055557">
    <property type="entry name" value="DUF7133"/>
</dbReference>
<dbReference type="InterPro" id="IPR011041">
    <property type="entry name" value="Quinoprot_gluc/sorb_DH_b-prop"/>
</dbReference>
<dbReference type="GO" id="GO:0046872">
    <property type="term" value="F:metal ion binding"/>
    <property type="evidence" value="ECO:0007669"/>
    <property type="project" value="UniProtKB-KW"/>
</dbReference>
<dbReference type="InterPro" id="IPR011989">
    <property type="entry name" value="ARM-like"/>
</dbReference>
<reference evidence="6 7" key="1">
    <citation type="submission" date="2018-09" db="EMBL/GenBank/DDBJ databases">
        <authorList>
            <person name="Wang X."/>
            <person name="Du Z."/>
        </authorList>
    </citation>
    <scope>NUCLEOTIDE SEQUENCE [LARGE SCALE GENOMIC DNA]</scope>
    <source>
        <strain evidence="6 7">N3</strain>
    </source>
</reference>
<dbReference type="SUPFAM" id="SSF46626">
    <property type="entry name" value="Cytochrome c"/>
    <property type="match status" value="1"/>
</dbReference>
<evidence type="ECO:0000313" key="6">
    <source>
        <dbReference type="EMBL" id="RIW14128.1"/>
    </source>
</evidence>
<dbReference type="InterPro" id="IPR009056">
    <property type="entry name" value="Cyt_c-like_dom"/>
</dbReference>
<dbReference type="GO" id="GO:0020037">
    <property type="term" value="F:heme binding"/>
    <property type="evidence" value="ECO:0007669"/>
    <property type="project" value="InterPro"/>
</dbReference>